<dbReference type="Pfam" id="PF00155">
    <property type="entry name" value="Aminotran_1_2"/>
    <property type="match status" value="1"/>
</dbReference>
<accession>A0ABP8G6L6</accession>
<evidence type="ECO:0000259" key="5">
    <source>
        <dbReference type="Pfam" id="PF00155"/>
    </source>
</evidence>
<dbReference type="InterPro" id="IPR015421">
    <property type="entry name" value="PyrdxlP-dep_Trfase_major"/>
</dbReference>
<evidence type="ECO:0000256" key="2">
    <source>
        <dbReference type="ARBA" id="ARBA00010008"/>
    </source>
</evidence>
<comment type="similarity">
    <text evidence="2">Belongs to the class-II pyridoxal-phosphate-dependent aminotransferase family. BioF subfamily.</text>
</comment>
<evidence type="ECO:0000313" key="7">
    <source>
        <dbReference type="Proteomes" id="UP001501207"/>
    </source>
</evidence>
<keyword evidence="6" id="KW-0032">Aminotransferase</keyword>
<dbReference type="InterPro" id="IPR015424">
    <property type="entry name" value="PyrdxlP-dep_Trfase"/>
</dbReference>
<gene>
    <name evidence="6" type="ORF">GCM10023143_30520</name>
</gene>
<dbReference type="RefSeq" id="WP_344980924.1">
    <property type="nucleotide sequence ID" value="NZ_BAABFN010000021.1"/>
</dbReference>
<feature type="domain" description="Aminotransferase class I/classII large" evidence="5">
    <location>
        <begin position="29"/>
        <end position="364"/>
    </location>
</feature>
<dbReference type="InterPro" id="IPR015422">
    <property type="entry name" value="PyrdxlP-dep_Trfase_small"/>
</dbReference>
<organism evidence="6 7">
    <name type="scientific">Compostibacter hankyongensis</name>
    <dbReference type="NCBI Taxonomy" id="1007089"/>
    <lineage>
        <taxon>Bacteria</taxon>
        <taxon>Pseudomonadati</taxon>
        <taxon>Bacteroidota</taxon>
        <taxon>Chitinophagia</taxon>
        <taxon>Chitinophagales</taxon>
        <taxon>Chitinophagaceae</taxon>
        <taxon>Compostibacter</taxon>
    </lineage>
</organism>
<dbReference type="SUPFAM" id="SSF53383">
    <property type="entry name" value="PLP-dependent transferases"/>
    <property type="match status" value="1"/>
</dbReference>
<keyword evidence="3" id="KW-0808">Transferase</keyword>
<keyword evidence="7" id="KW-1185">Reference proteome</keyword>
<dbReference type="PANTHER" id="PTHR13693:SF77">
    <property type="entry name" value="8-AMINO-7-OXONONANOATE SYNTHASE"/>
    <property type="match status" value="1"/>
</dbReference>
<evidence type="ECO:0000256" key="4">
    <source>
        <dbReference type="ARBA" id="ARBA00022898"/>
    </source>
</evidence>
<reference evidence="7" key="1">
    <citation type="journal article" date="2019" name="Int. J. Syst. Evol. Microbiol.">
        <title>The Global Catalogue of Microorganisms (GCM) 10K type strain sequencing project: providing services to taxonomists for standard genome sequencing and annotation.</title>
        <authorList>
            <consortium name="The Broad Institute Genomics Platform"/>
            <consortium name="The Broad Institute Genome Sequencing Center for Infectious Disease"/>
            <person name="Wu L."/>
            <person name="Ma J."/>
        </authorList>
    </citation>
    <scope>NUCLEOTIDE SEQUENCE [LARGE SCALE GENOMIC DNA]</scope>
    <source>
        <strain evidence="7">JCM 17664</strain>
    </source>
</reference>
<keyword evidence="4" id="KW-0663">Pyridoxal phosphate</keyword>
<dbReference type="Gene3D" id="3.40.640.10">
    <property type="entry name" value="Type I PLP-dependent aspartate aminotransferase-like (Major domain)"/>
    <property type="match status" value="1"/>
</dbReference>
<comment type="caution">
    <text evidence="6">The sequence shown here is derived from an EMBL/GenBank/DDBJ whole genome shotgun (WGS) entry which is preliminary data.</text>
</comment>
<evidence type="ECO:0000256" key="1">
    <source>
        <dbReference type="ARBA" id="ARBA00001933"/>
    </source>
</evidence>
<dbReference type="InterPro" id="IPR050087">
    <property type="entry name" value="AON_synthase_class-II"/>
</dbReference>
<dbReference type="EMBL" id="BAABFN010000021">
    <property type="protein sequence ID" value="GAA4318068.1"/>
    <property type="molecule type" value="Genomic_DNA"/>
</dbReference>
<evidence type="ECO:0000313" key="6">
    <source>
        <dbReference type="EMBL" id="GAA4318068.1"/>
    </source>
</evidence>
<dbReference type="GO" id="GO:0008483">
    <property type="term" value="F:transaminase activity"/>
    <property type="evidence" value="ECO:0007669"/>
    <property type="project" value="UniProtKB-KW"/>
</dbReference>
<comment type="cofactor">
    <cofactor evidence="1">
        <name>pyridoxal 5'-phosphate</name>
        <dbReference type="ChEBI" id="CHEBI:597326"/>
    </cofactor>
</comment>
<dbReference type="InterPro" id="IPR004839">
    <property type="entry name" value="Aminotransferase_I/II_large"/>
</dbReference>
<protein>
    <submittedName>
        <fullName evidence="6">Pyridoxal phosphate-dependent aminotransferase family protein</fullName>
    </submittedName>
</protein>
<dbReference type="PANTHER" id="PTHR13693">
    <property type="entry name" value="CLASS II AMINOTRANSFERASE/8-AMINO-7-OXONONANOATE SYNTHASE"/>
    <property type="match status" value="1"/>
</dbReference>
<dbReference type="Gene3D" id="3.90.1150.10">
    <property type="entry name" value="Aspartate Aminotransferase, domain 1"/>
    <property type="match status" value="1"/>
</dbReference>
<dbReference type="Proteomes" id="UP001501207">
    <property type="component" value="Unassembled WGS sequence"/>
</dbReference>
<name>A0ABP8G6L6_9BACT</name>
<evidence type="ECO:0000256" key="3">
    <source>
        <dbReference type="ARBA" id="ARBA00022679"/>
    </source>
</evidence>
<sequence length="376" mass="40920">MPDEDFLGHYLQQRQSEDALRTLRRPAAEQVDFCSNDYLGLARDMTFQETIADAVSRHGLSHGSGGSRLLAGNYALAEETEAQIAQFHQAEAALVFNSGYDANVGLFSSLPHRGDIVLYDRLIHASIRDGIRLSPARAFAFAHNDAAHLEQRLKKLSGRVFVAVESIYSMDGDRAPLEAIAEVCGRYGAHLIVDEAHATGVVGDKGEGLVQQLGLQERCLARVHTFGKALGVHGAAVTGSRSLRYYLLNFARSFIYTTALPPAAMAGVQLAYNRFPEMRTEREQLSRLMAQFDRAALPCAHRGALTPIQGIIVPGNAAVKRLATALQSTGMDVRPVLSPTVPAGSERLRVVLHSFNTLAEVERLTATLQQYLKTGG</sequence>
<proteinExistence type="inferred from homology"/>